<feature type="chain" id="PRO_5016778322" evidence="5">
    <location>
        <begin position="22"/>
        <end position="726"/>
    </location>
</feature>
<comment type="cofactor">
    <cofactor evidence="1">
        <name>pyrroloquinoline quinone</name>
        <dbReference type="ChEBI" id="CHEBI:58442"/>
    </cofactor>
</comment>
<dbReference type="EMBL" id="QUWV01000005">
    <property type="protein sequence ID" value="RFD21399.1"/>
    <property type="molecule type" value="Genomic_DNA"/>
</dbReference>
<evidence type="ECO:0000256" key="4">
    <source>
        <dbReference type="SAM" id="MobiDB-lite"/>
    </source>
</evidence>
<dbReference type="InterPro" id="IPR017511">
    <property type="entry name" value="PQQ_mDH"/>
</dbReference>
<name>A0A371Z4L8_9PROT</name>
<dbReference type="InterPro" id="IPR011047">
    <property type="entry name" value="Quinoprotein_ADH-like_sf"/>
</dbReference>
<feature type="compositionally biased region" description="Low complexity" evidence="4">
    <location>
        <begin position="77"/>
        <end position="88"/>
    </location>
</feature>
<dbReference type="Gene3D" id="2.140.10.10">
    <property type="entry name" value="Quinoprotein alcohol dehydrogenase-like superfamily"/>
    <property type="match status" value="2"/>
</dbReference>
<dbReference type="AlphaFoldDB" id="A0A371Z4L8"/>
<comment type="caution">
    <text evidence="7">The sequence shown here is derived from an EMBL/GenBank/DDBJ whole genome shotgun (WGS) entry which is preliminary data.</text>
</comment>
<evidence type="ECO:0000313" key="7">
    <source>
        <dbReference type="EMBL" id="RFD21399.1"/>
    </source>
</evidence>
<dbReference type="Proteomes" id="UP000262371">
    <property type="component" value="Unassembled WGS sequence"/>
</dbReference>
<dbReference type="GO" id="GO:0016020">
    <property type="term" value="C:membrane"/>
    <property type="evidence" value="ECO:0007669"/>
    <property type="project" value="InterPro"/>
</dbReference>
<feature type="region of interest" description="Disordered" evidence="4">
    <location>
        <begin position="431"/>
        <end position="457"/>
    </location>
</feature>
<proteinExistence type="inferred from homology"/>
<organism evidence="7 8">
    <name type="scientific">Komagataeibacter melaceti</name>
    <dbReference type="NCBI Taxonomy" id="2766577"/>
    <lineage>
        <taxon>Bacteria</taxon>
        <taxon>Pseudomonadati</taxon>
        <taxon>Pseudomonadota</taxon>
        <taxon>Alphaproteobacteria</taxon>
        <taxon>Acetobacterales</taxon>
        <taxon>Acetobacteraceae</taxon>
        <taxon>Komagataeibacter</taxon>
    </lineage>
</organism>
<accession>A0A371Z4L8</accession>
<feature type="signal peptide" evidence="5">
    <location>
        <begin position="1"/>
        <end position="21"/>
    </location>
</feature>
<dbReference type="InterPro" id="IPR018391">
    <property type="entry name" value="PQQ_b-propeller_rpt"/>
</dbReference>
<evidence type="ECO:0000256" key="1">
    <source>
        <dbReference type="ARBA" id="ARBA00001931"/>
    </source>
</evidence>
<dbReference type="RefSeq" id="WP_116701675.1">
    <property type="nucleotide sequence ID" value="NZ_QUWV01000005.1"/>
</dbReference>
<dbReference type="SUPFAM" id="SSF50998">
    <property type="entry name" value="Quinoprotein alcohol dehydrogenase-like"/>
    <property type="match status" value="1"/>
</dbReference>
<dbReference type="CDD" id="cd10280">
    <property type="entry name" value="PQQ_mGDH"/>
    <property type="match status" value="1"/>
</dbReference>
<dbReference type="GO" id="GO:0048038">
    <property type="term" value="F:quinone binding"/>
    <property type="evidence" value="ECO:0007669"/>
    <property type="project" value="InterPro"/>
</dbReference>
<keyword evidence="3" id="KW-0560">Oxidoreductase</keyword>
<evidence type="ECO:0000256" key="2">
    <source>
        <dbReference type="ARBA" id="ARBA00008156"/>
    </source>
</evidence>
<evidence type="ECO:0000256" key="5">
    <source>
        <dbReference type="SAM" id="SignalP"/>
    </source>
</evidence>
<evidence type="ECO:0000313" key="8">
    <source>
        <dbReference type="Proteomes" id="UP000262371"/>
    </source>
</evidence>
<sequence length="726" mass="78437">MLRALLMGATIIAGTATLAMAQVPPTSQPPGEGNATAGNESAPPADQFAPPPPNAPQAPGVNAANIPDGPPAEPSEATPAVAQVTAAPTHDDWPAYGRDDRATRFSPLDQITPANVSHLHRAFIYHTGSKPAPGQVNKWAAETTPIKVGDGLYLCSAQNDMMRIDPATGKEVWHFHANEKYDSIPYTAACKAVVYYTSSTVPEGEHCHNRILEATLDERLIEVDSEDGKLCEGFGYHGQVNLMKGMGESVPGFVAETAPPPIVNGAIITNQEILDGQRRWAPSGVIRGYDAETGRFLWAWDVNRPHEHGEPKEGEHYSRGTPNSWAAMIGDNALGLVYVPTGNSAADYYSAMRSPAENKVSSAVVAIDVKTGEPRWVFQTVHKDVWDYDIGSQPTLMDFTKPDGSTVPALIMPTKRGQTFVLDRRTGEPVLPVEERPAPSPGNVADDPRSPTQPWSVGMPRLGFAPLKEADMWGMSPIDQLYCRLKFRRANYVGEFTPPSITKPWLEYPGYNGGSDWGSVAYDEKTGILIANWNNTPMYDQLVSRKKADKLGLMPVDDPNYKPGGGGAEGAGAMAETPYGIVVSPFWDEYTGMMCNRPPYGMITAIDMHTQKVLWQHPLGSARANGPFGLPTHLPLTIGTPNNGGPVITAGGLIFVAATTDNMIHAFDLHTGKEVWNDVLPGGGQATPMTYEYKGKQYVAIMAGGHHFMMTPVTDDLVVYALDNVN</sequence>
<gene>
    <name evidence="7" type="ORF">DY926_00990</name>
</gene>
<reference evidence="7 8" key="1">
    <citation type="submission" date="2018-08" db="EMBL/GenBank/DDBJ databases">
        <title>Komagataeibacter sp. AV 382.</title>
        <authorList>
            <person name="Skraban J."/>
            <person name="Trcek J."/>
        </authorList>
    </citation>
    <scope>NUCLEOTIDE SEQUENCE [LARGE SCALE GENOMIC DNA]</scope>
    <source>
        <strain evidence="7 8">AV 382</strain>
    </source>
</reference>
<feature type="region of interest" description="Disordered" evidence="4">
    <location>
        <begin position="22"/>
        <end position="95"/>
    </location>
</feature>
<dbReference type="Pfam" id="PF01011">
    <property type="entry name" value="PQQ"/>
    <property type="match status" value="1"/>
</dbReference>
<evidence type="ECO:0000259" key="6">
    <source>
        <dbReference type="Pfam" id="PF01011"/>
    </source>
</evidence>
<feature type="domain" description="Pyrrolo-quinoline quinone repeat" evidence="6">
    <location>
        <begin position="93"/>
        <end position="699"/>
    </location>
</feature>
<dbReference type="SMART" id="SM00564">
    <property type="entry name" value="PQQ"/>
    <property type="match status" value="5"/>
</dbReference>
<comment type="similarity">
    <text evidence="2">Belongs to the bacterial PQQ dehydrogenase family.</text>
</comment>
<keyword evidence="8" id="KW-1185">Reference proteome</keyword>
<dbReference type="PANTHER" id="PTHR32303:SF4">
    <property type="entry name" value="QUINOPROTEIN GLUCOSE DEHYDROGENASE"/>
    <property type="match status" value="1"/>
</dbReference>
<protein>
    <submittedName>
        <fullName evidence="7">Pyrroloquinoline quinone-dependent dehydrogenase</fullName>
    </submittedName>
</protein>
<dbReference type="PANTHER" id="PTHR32303">
    <property type="entry name" value="QUINOPROTEIN ALCOHOL DEHYDROGENASE (CYTOCHROME C)"/>
    <property type="match status" value="1"/>
</dbReference>
<evidence type="ECO:0000256" key="3">
    <source>
        <dbReference type="ARBA" id="ARBA00023002"/>
    </source>
</evidence>
<dbReference type="OrthoDB" id="9794322at2"/>
<dbReference type="GO" id="GO:0008876">
    <property type="term" value="F:quinoprotein glucose dehydrogenase activity"/>
    <property type="evidence" value="ECO:0007669"/>
    <property type="project" value="TreeGrafter"/>
</dbReference>
<keyword evidence="5" id="KW-0732">Signal</keyword>
<dbReference type="InterPro" id="IPR002372">
    <property type="entry name" value="PQQ_rpt_dom"/>
</dbReference>